<dbReference type="InterPro" id="IPR005839">
    <property type="entry name" value="Methylthiotransferase"/>
</dbReference>
<dbReference type="InterPro" id="IPR013848">
    <property type="entry name" value="Methylthiotransferase_N"/>
</dbReference>
<dbReference type="STRING" id="500633.CLOHIR_00393"/>
<dbReference type="NCBIfam" id="TIGR00089">
    <property type="entry name" value="MiaB/RimO family radical SAM methylthiotransferase"/>
    <property type="match status" value="1"/>
</dbReference>
<dbReference type="InterPro" id="IPR023404">
    <property type="entry name" value="rSAM_horseshoe"/>
</dbReference>
<reference evidence="15 16" key="1">
    <citation type="submission" date="2008-09" db="EMBL/GenBank/DDBJ databases">
        <authorList>
            <person name="Fulton L."/>
            <person name="Clifton S."/>
            <person name="Fulton B."/>
            <person name="Xu J."/>
            <person name="Minx P."/>
            <person name="Pepin K.H."/>
            <person name="Johnson M."/>
            <person name="Thiruvilangam P."/>
            <person name="Bhonagiri V."/>
            <person name="Nash W.E."/>
            <person name="Mardis E.R."/>
            <person name="Wilson R.K."/>
        </authorList>
    </citation>
    <scope>NUCLEOTIDE SEQUENCE [LARGE SCALE GENOMIC DNA]</scope>
    <source>
        <strain evidence="15 16">DSM 13275</strain>
    </source>
</reference>
<gene>
    <name evidence="11 15" type="primary">miaB</name>
    <name evidence="15" type="ORF">CLOHIR_00393</name>
</gene>
<feature type="binding site" evidence="11">
    <location>
        <position position="207"/>
    </location>
    <ligand>
        <name>[4Fe-4S] cluster</name>
        <dbReference type="ChEBI" id="CHEBI:49883"/>
        <label>2</label>
        <note>4Fe-4S-S-AdoMet</note>
    </ligand>
</feature>
<dbReference type="InterPro" id="IPR058240">
    <property type="entry name" value="rSAM_sf"/>
</dbReference>
<dbReference type="InterPro" id="IPR038135">
    <property type="entry name" value="Methylthiotransferase_N_sf"/>
</dbReference>
<dbReference type="Pfam" id="PF04055">
    <property type="entry name" value="Radical_SAM"/>
    <property type="match status" value="1"/>
</dbReference>
<dbReference type="NCBIfam" id="TIGR01574">
    <property type="entry name" value="miaB-methiolase"/>
    <property type="match status" value="1"/>
</dbReference>
<evidence type="ECO:0000256" key="9">
    <source>
        <dbReference type="ARBA" id="ARBA00023014"/>
    </source>
</evidence>
<dbReference type="PANTHER" id="PTHR43020:SF2">
    <property type="entry name" value="MITOCHONDRIAL TRNA METHYLTHIOTRANSFERASE CDK5RAP1"/>
    <property type="match status" value="1"/>
</dbReference>
<evidence type="ECO:0000259" key="13">
    <source>
        <dbReference type="PROSITE" id="PS51449"/>
    </source>
</evidence>
<feature type="binding site" evidence="11">
    <location>
        <position position="203"/>
    </location>
    <ligand>
        <name>[4Fe-4S] cluster</name>
        <dbReference type="ChEBI" id="CHEBI:49883"/>
        <label>2</label>
        <note>4Fe-4S-S-AdoMet</note>
    </ligand>
</feature>
<sequence length="489" mass="57013">METININKEVKKPRQKVLDPKKLEEQEVFMDKVRELNDQWAKKKHRRPVVGCGTFGCQMNEHDSEELAYMLERMGYERTEKLYKADLIIYNTCAVRENAEMKVYGNLGQLKFTKRKNPDVKIALCGCMMQQPHVVEEIKKNHKHVNLMFGTHNLYRFPELLYKQMTTGKNIVEVWDVDGEVIEGLHSNRKFELKAFVNIMYGCNNFCTYCIVPYTRGRERSREPQDILDEIKELVANGTKEVTLLGQNVNSYGKTLENPMTFAELLREVNKIEGLERIRFMTSHPKDLSDEVIYAMRDCEKICEFLHLPVQCGSSALLKKMNRHYTKEDYLNIVRKVRKEIPDIAFSTDIMVGFPGETLEDVQDTIDVIEETKYDSAFTFIYSKREGTPAAKMEDQIPEDEKHRRFDEVLEHVNRIVNDINYSYQDKVVEVLVEGRSAKDKNRYTGKTRQNKTVNFDSNEDNLIGKLVNVKITQPRSFSLNGEVVEIVR</sequence>
<evidence type="ECO:0000256" key="2">
    <source>
        <dbReference type="ARBA" id="ARBA00022485"/>
    </source>
</evidence>
<evidence type="ECO:0000256" key="3">
    <source>
        <dbReference type="ARBA" id="ARBA00022490"/>
    </source>
</evidence>
<dbReference type="PROSITE" id="PS51918">
    <property type="entry name" value="RADICAL_SAM"/>
    <property type="match status" value="1"/>
</dbReference>
<dbReference type="InterPro" id="IPR002792">
    <property type="entry name" value="TRAM_dom"/>
</dbReference>
<dbReference type="GO" id="GO:0035597">
    <property type="term" value="F:tRNA-2-methylthio-N(6)-dimethylallyladenosine(37) synthase activity"/>
    <property type="evidence" value="ECO:0007669"/>
    <property type="project" value="UniProtKB-EC"/>
</dbReference>
<dbReference type="PROSITE" id="PS51449">
    <property type="entry name" value="MTTASE_N"/>
    <property type="match status" value="1"/>
</dbReference>
<dbReference type="HAMAP" id="MF_01864">
    <property type="entry name" value="tRNA_metthiotr_MiaB"/>
    <property type="match status" value="1"/>
</dbReference>
<dbReference type="HOGENOM" id="CLU_018697_2_0_9"/>
<dbReference type="InterPro" id="IPR006638">
    <property type="entry name" value="Elp3/MiaA/NifB-like_rSAM"/>
</dbReference>
<dbReference type="Pfam" id="PF00919">
    <property type="entry name" value="UPF0004"/>
    <property type="match status" value="1"/>
</dbReference>
<keyword evidence="4 11" id="KW-0808">Transferase</keyword>
<dbReference type="GO" id="GO:0005829">
    <property type="term" value="C:cytosol"/>
    <property type="evidence" value="ECO:0007669"/>
    <property type="project" value="TreeGrafter"/>
</dbReference>
<evidence type="ECO:0000256" key="1">
    <source>
        <dbReference type="ARBA" id="ARBA00003234"/>
    </source>
</evidence>
<feature type="binding site" evidence="11">
    <location>
        <position position="57"/>
    </location>
    <ligand>
        <name>[4Fe-4S] cluster</name>
        <dbReference type="ChEBI" id="CHEBI:49883"/>
        <label>1</label>
    </ligand>
</feature>
<evidence type="ECO:0000256" key="7">
    <source>
        <dbReference type="ARBA" id="ARBA00022723"/>
    </source>
</evidence>
<dbReference type="RefSeq" id="WP_006439315.1">
    <property type="nucleotide sequence ID" value="NZ_DS995355.1"/>
</dbReference>
<protein>
    <recommendedName>
        <fullName evidence="10 11">tRNA-2-methylthio-N(6)-dimethylallyladenosine synthase</fullName>
        <ecNumber evidence="10 11">2.8.4.3</ecNumber>
    </recommendedName>
    <alternativeName>
        <fullName evidence="11">(Dimethylallyl)adenosine tRNA methylthiotransferase MiaB</fullName>
    </alternativeName>
    <alternativeName>
        <fullName evidence="11">tRNA-i(6)A37 methylthiotransferase</fullName>
    </alternativeName>
</protein>
<comment type="catalytic activity">
    <reaction evidence="11">
        <text>N(6)-dimethylallyladenosine(37) in tRNA + (sulfur carrier)-SH + AH2 + 2 S-adenosyl-L-methionine = 2-methylsulfanyl-N(6)-dimethylallyladenosine(37) in tRNA + (sulfur carrier)-H + 5'-deoxyadenosine + L-methionine + A + S-adenosyl-L-homocysteine + 2 H(+)</text>
        <dbReference type="Rhea" id="RHEA:37067"/>
        <dbReference type="Rhea" id="RHEA-COMP:10375"/>
        <dbReference type="Rhea" id="RHEA-COMP:10376"/>
        <dbReference type="Rhea" id="RHEA-COMP:14737"/>
        <dbReference type="Rhea" id="RHEA-COMP:14739"/>
        <dbReference type="ChEBI" id="CHEBI:13193"/>
        <dbReference type="ChEBI" id="CHEBI:15378"/>
        <dbReference type="ChEBI" id="CHEBI:17319"/>
        <dbReference type="ChEBI" id="CHEBI:17499"/>
        <dbReference type="ChEBI" id="CHEBI:29917"/>
        <dbReference type="ChEBI" id="CHEBI:57844"/>
        <dbReference type="ChEBI" id="CHEBI:57856"/>
        <dbReference type="ChEBI" id="CHEBI:59789"/>
        <dbReference type="ChEBI" id="CHEBI:64428"/>
        <dbReference type="ChEBI" id="CHEBI:74415"/>
        <dbReference type="ChEBI" id="CHEBI:74417"/>
        <dbReference type="EC" id="2.8.4.3"/>
    </reaction>
</comment>
<keyword evidence="5 11" id="KW-0949">S-adenosyl-L-methionine</keyword>
<evidence type="ECO:0000256" key="6">
    <source>
        <dbReference type="ARBA" id="ARBA00022694"/>
    </source>
</evidence>
<dbReference type="CDD" id="cd01335">
    <property type="entry name" value="Radical_SAM"/>
    <property type="match status" value="1"/>
</dbReference>
<dbReference type="SFLD" id="SFLDS00029">
    <property type="entry name" value="Radical_SAM"/>
    <property type="match status" value="1"/>
</dbReference>
<dbReference type="Gene3D" id="3.80.30.20">
    <property type="entry name" value="tm_1862 like domain"/>
    <property type="match status" value="1"/>
</dbReference>
<evidence type="ECO:0000313" key="15">
    <source>
        <dbReference type="EMBL" id="EEA86055.1"/>
    </source>
</evidence>
<dbReference type="Proteomes" id="UP000003178">
    <property type="component" value="Unassembled WGS sequence"/>
</dbReference>
<dbReference type="PANTHER" id="PTHR43020">
    <property type="entry name" value="CDK5 REGULATORY SUBUNIT-ASSOCIATED PROTEIN 1"/>
    <property type="match status" value="1"/>
</dbReference>
<dbReference type="eggNOG" id="COG0621">
    <property type="taxonomic scope" value="Bacteria"/>
</dbReference>
<dbReference type="PROSITE" id="PS50926">
    <property type="entry name" value="TRAM"/>
    <property type="match status" value="1"/>
</dbReference>
<evidence type="ECO:0000256" key="8">
    <source>
        <dbReference type="ARBA" id="ARBA00023004"/>
    </source>
</evidence>
<keyword evidence="3 11" id="KW-0963">Cytoplasm</keyword>
<dbReference type="OrthoDB" id="9805215at2"/>
<feature type="binding site" evidence="11">
    <location>
        <position position="93"/>
    </location>
    <ligand>
        <name>[4Fe-4S] cluster</name>
        <dbReference type="ChEBI" id="CHEBI:49883"/>
        <label>1</label>
    </ligand>
</feature>
<dbReference type="SFLD" id="SFLDG01082">
    <property type="entry name" value="B12-binding_domain_containing"/>
    <property type="match status" value="1"/>
</dbReference>
<dbReference type="GO" id="GO:0051539">
    <property type="term" value="F:4 iron, 4 sulfur cluster binding"/>
    <property type="evidence" value="ECO:0007669"/>
    <property type="project" value="UniProtKB-UniRule"/>
</dbReference>
<feature type="domain" description="TRAM" evidence="12">
    <location>
        <begin position="422"/>
        <end position="486"/>
    </location>
</feature>
<dbReference type="FunFam" id="3.40.50.12160:FF:000006">
    <property type="entry name" value="tRNA-2-methylthio-N(6)-dimethylallyladenosine synthase"/>
    <property type="match status" value="1"/>
</dbReference>
<dbReference type="SUPFAM" id="SSF102114">
    <property type="entry name" value="Radical SAM enzymes"/>
    <property type="match status" value="1"/>
</dbReference>
<feature type="domain" description="Radical SAM core" evidence="14">
    <location>
        <begin position="189"/>
        <end position="419"/>
    </location>
</feature>
<proteinExistence type="inferred from homology"/>
<dbReference type="Gene3D" id="3.40.50.12160">
    <property type="entry name" value="Methylthiotransferase, N-terminal domain"/>
    <property type="match status" value="1"/>
</dbReference>
<keyword evidence="8 11" id="KW-0408">Iron</keyword>
<comment type="subcellular location">
    <subcellularLocation>
        <location evidence="11">Cytoplasm</location>
    </subcellularLocation>
</comment>
<keyword evidence="7 11" id="KW-0479">Metal-binding</keyword>
<dbReference type="InterPro" id="IPR006463">
    <property type="entry name" value="MiaB_methiolase"/>
</dbReference>
<reference evidence="15 16" key="2">
    <citation type="submission" date="2008-10" db="EMBL/GenBank/DDBJ databases">
        <title>Draft genome sequence of Clostridium hiranonis (DSM 13275).</title>
        <authorList>
            <person name="Sudarsanam P."/>
            <person name="Ley R."/>
            <person name="Guruge J."/>
            <person name="Turnbaugh P.J."/>
            <person name="Mahowald M."/>
            <person name="Liep D."/>
            <person name="Gordon J."/>
        </authorList>
    </citation>
    <scope>NUCLEOTIDE SEQUENCE [LARGE SCALE GENOMIC DNA]</scope>
    <source>
        <strain evidence="15 16">DSM 13275</strain>
    </source>
</reference>
<dbReference type="EMBL" id="ABWP01000011">
    <property type="protein sequence ID" value="EEA86055.1"/>
    <property type="molecule type" value="Genomic_DNA"/>
</dbReference>
<comment type="function">
    <text evidence="1 11">Catalyzes the methylthiolation of N6-(dimethylallyl)adenosine (i(6)A), leading to the formation of 2-methylthio-N6-(dimethylallyl)adenosine (ms(2)i(6)A) at position 37 in tRNAs that read codons beginning with uridine.</text>
</comment>
<dbReference type="FunFam" id="3.80.30.20:FF:000001">
    <property type="entry name" value="tRNA-2-methylthio-N(6)-dimethylallyladenosine synthase 2"/>
    <property type="match status" value="1"/>
</dbReference>
<organism evidence="15 16">
    <name type="scientific">Peptacetobacter hiranonis (strain DSM 13275 / JCM 10541 / KCTC 15199 / TO-931)</name>
    <name type="common">Clostridium hiranonis</name>
    <dbReference type="NCBI Taxonomy" id="500633"/>
    <lineage>
        <taxon>Bacteria</taxon>
        <taxon>Bacillati</taxon>
        <taxon>Bacillota</taxon>
        <taxon>Clostridia</taxon>
        <taxon>Peptostreptococcales</taxon>
        <taxon>Peptostreptococcaceae</taxon>
        <taxon>Peptacetobacter</taxon>
    </lineage>
</organism>
<dbReference type="SMART" id="SM00729">
    <property type="entry name" value="Elp3"/>
    <property type="match status" value="1"/>
</dbReference>
<name>B6FWZ4_PEPHT</name>
<comment type="cofactor">
    <cofactor evidence="11">
        <name>[4Fe-4S] cluster</name>
        <dbReference type="ChEBI" id="CHEBI:49883"/>
    </cofactor>
    <text evidence="11">Binds 2 [4Fe-4S] clusters. One cluster is coordinated with 3 cysteines and an exchangeable S-adenosyl-L-methionine.</text>
</comment>
<keyword evidence="16" id="KW-1185">Reference proteome</keyword>
<dbReference type="EC" id="2.8.4.3" evidence="10 11"/>
<comment type="caution">
    <text evidence="15">The sequence shown here is derived from an EMBL/GenBank/DDBJ whole genome shotgun (WGS) entry which is preliminary data.</text>
</comment>
<dbReference type="SFLD" id="SFLDF00273">
    <property type="entry name" value="(dimethylallyl)adenosine_tRNA"/>
    <property type="match status" value="1"/>
</dbReference>
<dbReference type="SFLD" id="SFLDG01061">
    <property type="entry name" value="methylthiotransferase"/>
    <property type="match status" value="1"/>
</dbReference>
<evidence type="ECO:0000259" key="12">
    <source>
        <dbReference type="PROSITE" id="PS50926"/>
    </source>
</evidence>
<accession>B6FWZ4</accession>
<keyword evidence="2 11" id="KW-0004">4Fe-4S</keyword>
<feature type="binding site" evidence="11">
    <location>
        <position position="210"/>
    </location>
    <ligand>
        <name>[4Fe-4S] cluster</name>
        <dbReference type="ChEBI" id="CHEBI:49883"/>
        <label>2</label>
        <note>4Fe-4S-S-AdoMet</note>
    </ligand>
</feature>
<keyword evidence="6 11" id="KW-0819">tRNA processing</keyword>
<evidence type="ECO:0000256" key="10">
    <source>
        <dbReference type="ARBA" id="ARBA00033765"/>
    </source>
</evidence>
<dbReference type="InterPro" id="IPR007197">
    <property type="entry name" value="rSAM"/>
</dbReference>
<evidence type="ECO:0000256" key="5">
    <source>
        <dbReference type="ARBA" id="ARBA00022691"/>
    </source>
</evidence>
<evidence type="ECO:0000313" key="16">
    <source>
        <dbReference type="Proteomes" id="UP000003178"/>
    </source>
</evidence>
<evidence type="ECO:0000256" key="4">
    <source>
        <dbReference type="ARBA" id="ARBA00022679"/>
    </source>
</evidence>
<dbReference type="InterPro" id="IPR020612">
    <property type="entry name" value="Methylthiotransferase_CS"/>
</dbReference>
<dbReference type="GO" id="GO:0046872">
    <property type="term" value="F:metal ion binding"/>
    <property type="evidence" value="ECO:0007669"/>
    <property type="project" value="UniProtKB-KW"/>
</dbReference>
<keyword evidence="9 11" id="KW-0411">Iron-sulfur</keyword>
<evidence type="ECO:0000256" key="11">
    <source>
        <dbReference type="HAMAP-Rule" id="MF_01864"/>
    </source>
</evidence>
<feature type="binding site" evidence="11">
    <location>
        <position position="127"/>
    </location>
    <ligand>
        <name>[4Fe-4S] cluster</name>
        <dbReference type="ChEBI" id="CHEBI:49883"/>
        <label>1</label>
    </ligand>
</feature>
<dbReference type="PROSITE" id="PS01278">
    <property type="entry name" value="MTTASE_RADICAL"/>
    <property type="match status" value="1"/>
</dbReference>
<feature type="domain" description="MTTase N-terminal" evidence="13">
    <location>
        <begin position="48"/>
        <end position="166"/>
    </location>
</feature>
<comment type="subunit">
    <text evidence="11">Monomer.</text>
</comment>
<dbReference type="AlphaFoldDB" id="B6FWZ4"/>
<dbReference type="Pfam" id="PF01938">
    <property type="entry name" value="TRAM"/>
    <property type="match status" value="1"/>
</dbReference>
<evidence type="ECO:0000259" key="14">
    <source>
        <dbReference type="PROSITE" id="PS51918"/>
    </source>
</evidence>
<comment type="similarity">
    <text evidence="11">Belongs to the methylthiotransferase family. MiaB subfamily.</text>
</comment>